<sequence length="195" mass="21889">MEAVKKEMEEKAELERERQHQDLMRVVNLLTTQASTVQENMHILKQSIAVLQSQLAIQTQQQHPWTRQPLTEVDMEIENGNNNNNNKSVPTRTGSVTGSGSVATSQNGHANTASTQSASKLASINALIQKNKNDDAYGWMNTEIDFKPEKDKNKEKEKDKSKLPEQENSGKSDVDIHSNEDRDHDQDSDVHSAPE</sequence>
<evidence type="ECO:0000256" key="1">
    <source>
        <dbReference type="SAM" id="MobiDB-lite"/>
    </source>
</evidence>
<feature type="compositionally biased region" description="Polar residues" evidence="1">
    <location>
        <begin position="106"/>
        <end position="117"/>
    </location>
</feature>
<dbReference type="AlphaFoldDB" id="X6NH35"/>
<dbReference type="EMBL" id="ASPP01009061">
    <property type="protein sequence ID" value="ETO24667.1"/>
    <property type="molecule type" value="Genomic_DNA"/>
</dbReference>
<proteinExistence type="predicted"/>
<evidence type="ECO:0000313" key="3">
    <source>
        <dbReference type="Proteomes" id="UP000023152"/>
    </source>
</evidence>
<feature type="compositionally biased region" description="Low complexity" evidence="1">
    <location>
        <begin position="79"/>
        <end position="105"/>
    </location>
</feature>
<protein>
    <submittedName>
        <fullName evidence="2">PHD zinc finger-containing protein</fullName>
    </submittedName>
</protein>
<organism evidence="2 3">
    <name type="scientific">Reticulomyxa filosa</name>
    <dbReference type="NCBI Taxonomy" id="46433"/>
    <lineage>
        <taxon>Eukaryota</taxon>
        <taxon>Sar</taxon>
        <taxon>Rhizaria</taxon>
        <taxon>Retaria</taxon>
        <taxon>Foraminifera</taxon>
        <taxon>Monothalamids</taxon>
        <taxon>Reticulomyxidae</taxon>
        <taxon>Reticulomyxa</taxon>
    </lineage>
</organism>
<dbReference type="Proteomes" id="UP000023152">
    <property type="component" value="Unassembled WGS sequence"/>
</dbReference>
<reference evidence="2 3" key="1">
    <citation type="journal article" date="2013" name="Curr. Biol.">
        <title>The Genome of the Foraminiferan Reticulomyxa filosa.</title>
        <authorList>
            <person name="Glockner G."/>
            <person name="Hulsmann N."/>
            <person name="Schleicher M."/>
            <person name="Noegel A.A."/>
            <person name="Eichinger L."/>
            <person name="Gallinger C."/>
            <person name="Pawlowski J."/>
            <person name="Sierra R."/>
            <person name="Euteneuer U."/>
            <person name="Pillet L."/>
            <person name="Moustafa A."/>
            <person name="Platzer M."/>
            <person name="Groth M."/>
            <person name="Szafranski K."/>
            <person name="Schliwa M."/>
        </authorList>
    </citation>
    <scope>NUCLEOTIDE SEQUENCE [LARGE SCALE GENOMIC DNA]</scope>
</reference>
<gene>
    <name evidence="2" type="ORF">RFI_12490</name>
</gene>
<name>X6NH35_RETFI</name>
<feature type="region of interest" description="Disordered" evidence="1">
    <location>
        <begin position="143"/>
        <end position="195"/>
    </location>
</feature>
<accession>X6NH35</accession>
<evidence type="ECO:0000313" key="2">
    <source>
        <dbReference type="EMBL" id="ETO24667.1"/>
    </source>
</evidence>
<comment type="caution">
    <text evidence="2">The sequence shown here is derived from an EMBL/GenBank/DDBJ whole genome shotgun (WGS) entry which is preliminary data.</text>
</comment>
<feature type="non-terminal residue" evidence="2">
    <location>
        <position position="195"/>
    </location>
</feature>
<keyword evidence="3" id="KW-1185">Reference proteome</keyword>
<feature type="region of interest" description="Disordered" evidence="1">
    <location>
        <begin position="77"/>
        <end position="117"/>
    </location>
</feature>
<feature type="compositionally biased region" description="Basic and acidic residues" evidence="1">
    <location>
        <begin position="144"/>
        <end position="195"/>
    </location>
</feature>